<evidence type="ECO:0008006" key="3">
    <source>
        <dbReference type="Google" id="ProtNLM"/>
    </source>
</evidence>
<organism evidence="2">
    <name type="scientific">Alloyangia sp. H15</name>
    <dbReference type="NCBI Taxonomy" id="3029062"/>
    <lineage>
        <taxon>Bacteria</taxon>
        <taxon>Pseudomonadati</taxon>
        <taxon>Pseudomonadota</taxon>
        <taxon>Alphaproteobacteria</taxon>
        <taxon>Rhodobacterales</taxon>
        <taxon>Roseobacteraceae</taxon>
        <taxon>Alloyangia</taxon>
    </lineage>
</organism>
<name>A0AAU8APS2_9RHOB</name>
<feature type="region of interest" description="Disordered" evidence="1">
    <location>
        <begin position="34"/>
        <end position="99"/>
    </location>
</feature>
<accession>A0AAU8APS2</accession>
<proteinExistence type="predicted"/>
<reference evidence="2" key="1">
    <citation type="submission" date="2023-02" db="EMBL/GenBank/DDBJ databases">
        <title>Description and genomic characterization of Salipiger bruguierae sp. nov., isolated from the sediment of mangrove plant Bruguiera sexangula.</title>
        <authorList>
            <person name="Long M."/>
        </authorList>
    </citation>
    <scope>NUCLEOTIDE SEQUENCE</scope>
    <source>
        <strain evidence="2">H15</strain>
    </source>
</reference>
<dbReference type="RefSeq" id="WP_353475525.1">
    <property type="nucleotide sequence ID" value="NZ_CP123385.1"/>
</dbReference>
<dbReference type="EMBL" id="CP123385">
    <property type="protein sequence ID" value="XCC96624.1"/>
    <property type="molecule type" value="Genomic_DNA"/>
</dbReference>
<sequence length="99" mass="9980">MKVVKFNRTHLMYQRGETAGFPDDHADKLIAAGIARDPNAPMPELPADVAAQVGGDEPGASQGGQGEEGGEPKAGEGAGSQTDTAADAGAPPVQGKGRK</sequence>
<protein>
    <recommendedName>
        <fullName evidence="3">Mu-like prophage FluMu N-terminal domain-containing protein</fullName>
    </recommendedName>
</protein>
<evidence type="ECO:0000256" key="1">
    <source>
        <dbReference type="SAM" id="MobiDB-lite"/>
    </source>
</evidence>
<evidence type="ECO:0000313" key="2">
    <source>
        <dbReference type="EMBL" id="XCC96624.1"/>
    </source>
</evidence>
<dbReference type="AlphaFoldDB" id="A0AAU8APS2"/>
<gene>
    <name evidence="2" type="ORF">PVT71_18315</name>
</gene>